<keyword evidence="10" id="KW-0406">Ion transport</keyword>
<keyword evidence="10" id="KW-0479">Metal-binding</keyword>
<reference evidence="11 12" key="1">
    <citation type="journal article" date="2019" name="Int. J. Syst. Evol. Microbiol.">
        <title>The Global Catalogue of Microorganisms (GCM) 10K type strain sequencing project: providing services to taxonomists for standard genome sequencing and annotation.</title>
        <authorList>
            <consortium name="The Broad Institute Genomics Platform"/>
            <consortium name="The Broad Institute Genome Sequencing Center for Infectious Disease"/>
            <person name="Wu L."/>
            <person name="Ma J."/>
        </authorList>
    </citation>
    <scope>NUCLEOTIDE SEQUENCE [LARGE SCALE GENOMIC DNA]</scope>
    <source>
        <strain evidence="11 12">JCM 14902</strain>
    </source>
</reference>
<keyword evidence="6 10" id="KW-0407">Ion channel</keyword>
<keyword evidence="4 10" id="KW-1133">Transmembrane helix</keyword>
<accession>A0ABN2S0E9</accession>
<keyword evidence="5 10" id="KW-0472">Membrane</keyword>
<evidence type="ECO:0000256" key="8">
    <source>
        <dbReference type="ARBA" id="ARBA00035585"/>
    </source>
</evidence>
<protein>
    <recommendedName>
        <fullName evidence="10">Fluoride-specific ion channel FluC</fullName>
    </recommendedName>
</protein>
<comment type="catalytic activity">
    <reaction evidence="8">
        <text>fluoride(in) = fluoride(out)</text>
        <dbReference type="Rhea" id="RHEA:76159"/>
        <dbReference type="ChEBI" id="CHEBI:17051"/>
    </reaction>
    <physiologicalReaction direction="left-to-right" evidence="8">
        <dbReference type="Rhea" id="RHEA:76160"/>
    </physiologicalReaction>
</comment>
<evidence type="ECO:0000313" key="11">
    <source>
        <dbReference type="EMBL" id="GAA1978177.1"/>
    </source>
</evidence>
<proteinExistence type="inferred from homology"/>
<feature type="binding site" evidence="10">
    <location>
        <position position="84"/>
    </location>
    <ligand>
        <name>Na(+)</name>
        <dbReference type="ChEBI" id="CHEBI:29101"/>
        <note>structural</note>
    </ligand>
</feature>
<dbReference type="RefSeq" id="WP_344058962.1">
    <property type="nucleotide sequence ID" value="NZ_BAAAOH010000001.1"/>
</dbReference>
<keyword evidence="3 10" id="KW-0812">Transmembrane</keyword>
<evidence type="ECO:0000256" key="1">
    <source>
        <dbReference type="ARBA" id="ARBA00004651"/>
    </source>
</evidence>
<dbReference type="EMBL" id="BAAAOH010000001">
    <property type="protein sequence ID" value="GAA1978177.1"/>
    <property type="molecule type" value="Genomic_DNA"/>
</dbReference>
<keyword evidence="12" id="KW-1185">Reference proteome</keyword>
<evidence type="ECO:0000256" key="2">
    <source>
        <dbReference type="ARBA" id="ARBA00022475"/>
    </source>
</evidence>
<keyword evidence="2 10" id="KW-1003">Cell membrane</keyword>
<evidence type="ECO:0000256" key="7">
    <source>
        <dbReference type="ARBA" id="ARBA00035120"/>
    </source>
</evidence>
<keyword evidence="10" id="KW-0915">Sodium</keyword>
<comment type="function">
    <text evidence="9 10">Fluoride-specific ion channel. Important for reducing fluoride concentration in the cell, thus reducing its toxicity.</text>
</comment>
<name>A0ABN2S0E9_9MICO</name>
<feature type="transmembrane region" description="Helical" evidence="10">
    <location>
        <begin position="44"/>
        <end position="65"/>
    </location>
</feature>
<evidence type="ECO:0000256" key="5">
    <source>
        <dbReference type="ARBA" id="ARBA00023136"/>
    </source>
</evidence>
<feature type="binding site" evidence="10">
    <location>
        <position position="87"/>
    </location>
    <ligand>
        <name>Na(+)</name>
        <dbReference type="ChEBI" id="CHEBI:29101"/>
        <note>structural</note>
    </ligand>
</feature>
<organism evidence="11 12">
    <name type="scientific">Microbacterium pumilum</name>
    <dbReference type="NCBI Taxonomy" id="344165"/>
    <lineage>
        <taxon>Bacteria</taxon>
        <taxon>Bacillati</taxon>
        <taxon>Actinomycetota</taxon>
        <taxon>Actinomycetes</taxon>
        <taxon>Micrococcales</taxon>
        <taxon>Microbacteriaceae</taxon>
        <taxon>Microbacterium</taxon>
    </lineage>
</organism>
<evidence type="ECO:0000256" key="4">
    <source>
        <dbReference type="ARBA" id="ARBA00022989"/>
    </source>
</evidence>
<evidence type="ECO:0000313" key="12">
    <source>
        <dbReference type="Proteomes" id="UP001500326"/>
    </source>
</evidence>
<evidence type="ECO:0000256" key="9">
    <source>
        <dbReference type="ARBA" id="ARBA00049940"/>
    </source>
</evidence>
<comment type="activity regulation">
    <text evidence="10">Na(+) is not transported, but it plays an essential structural role and its presence is essential for fluoride channel function.</text>
</comment>
<comment type="similarity">
    <text evidence="7 10">Belongs to the fluoride channel Fluc/FEX (TC 1.A.43) family.</text>
</comment>
<dbReference type="HAMAP" id="MF_00454">
    <property type="entry name" value="FluC"/>
    <property type="match status" value="1"/>
</dbReference>
<feature type="transmembrane region" description="Helical" evidence="10">
    <location>
        <begin position="16"/>
        <end position="38"/>
    </location>
</feature>
<evidence type="ECO:0000256" key="3">
    <source>
        <dbReference type="ARBA" id="ARBA00022692"/>
    </source>
</evidence>
<comment type="subcellular location">
    <subcellularLocation>
        <location evidence="1 10">Cell membrane</location>
        <topology evidence="1 10">Multi-pass membrane protein</topology>
    </subcellularLocation>
</comment>
<dbReference type="InterPro" id="IPR003691">
    <property type="entry name" value="FluC"/>
</dbReference>
<gene>
    <name evidence="10" type="primary">fluC</name>
    <name evidence="10" type="synonym">crcB</name>
    <name evidence="11" type="ORF">GCM10009777_09150</name>
</gene>
<feature type="transmembrane region" description="Helical" evidence="10">
    <location>
        <begin position="77"/>
        <end position="98"/>
    </location>
</feature>
<evidence type="ECO:0000256" key="10">
    <source>
        <dbReference type="HAMAP-Rule" id="MF_00454"/>
    </source>
</evidence>
<dbReference type="Pfam" id="PF02537">
    <property type="entry name" value="CRCB"/>
    <property type="match status" value="1"/>
</dbReference>
<sequence length="146" mass="14779">MSSAPVRRAGASHTGALLGLVVLGGAVGVLARAALLLPVDDPALVPWVTAAINAFGSLLLGVVVGWLDDRHPRARTFFGTGMLGGFTTYSAFAVQSVATGATEPWLAVALMVASVSAGLVGGIVGLFIGRRIADEPGRIESPESAE</sequence>
<comment type="caution">
    <text evidence="11">The sequence shown here is derived from an EMBL/GenBank/DDBJ whole genome shotgun (WGS) entry which is preliminary data.</text>
</comment>
<dbReference type="Proteomes" id="UP001500326">
    <property type="component" value="Unassembled WGS sequence"/>
</dbReference>
<keyword evidence="10" id="KW-0813">Transport</keyword>
<evidence type="ECO:0000256" key="6">
    <source>
        <dbReference type="ARBA" id="ARBA00023303"/>
    </source>
</evidence>
<feature type="transmembrane region" description="Helical" evidence="10">
    <location>
        <begin position="104"/>
        <end position="128"/>
    </location>
</feature>